<keyword evidence="5" id="KW-0175">Coiled coil</keyword>
<dbReference type="GO" id="GO:0061817">
    <property type="term" value="P:endoplasmic reticulum-plasma membrane tethering"/>
    <property type="evidence" value="ECO:0007669"/>
    <property type="project" value="TreeGrafter"/>
</dbReference>
<dbReference type="PANTHER" id="PTHR10809">
    <property type="entry name" value="VESICLE-ASSOCIATED MEMBRANE PROTEIN-ASSOCIATED PROTEIN"/>
    <property type="match status" value="1"/>
</dbReference>
<evidence type="ECO:0000256" key="2">
    <source>
        <dbReference type="ARBA" id="ARBA00008932"/>
    </source>
</evidence>
<feature type="domain" description="MSP" evidence="9">
    <location>
        <begin position="5"/>
        <end position="122"/>
    </location>
</feature>
<dbReference type="PANTHER" id="PTHR10809:SF6">
    <property type="entry name" value="AT11025P-RELATED"/>
    <property type="match status" value="1"/>
</dbReference>
<organism evidence="10">
    <name type="scientific">Ornithodoros turicata</name>
    <dbReference type="NCBI Taxonomy" id="34597"/>
    <lineage>
        <taxon>Eukaryota</taxon>
        <taxon>Metazoa</taxon>
        <taxon>Ecdysozoa</taxon>
        <taxon>Arthropoda</taxon>
        <taxon>Chelicerata</taxon>
        <taxon>Arachnida</taxon>
        <taxon>Acari</taxon>
        <taxon>Parasitiformes</taxon>
        <taxon>Ixodida</taxon>
        <taxon>Ixodoidea</taxon>
        <taxon>Argasidae</taxon>
        <taxon>Ornithodorinae</taxon>
        <taxon>Ornithodoros</taxon>
    </lineage>
</organism>
<dbReference type="EMBL" id="GGLE01002512">
    <property type="protein sequence ID" value="MBY06638.1"/>
    <property type="molecule type" value="Transcribed_RNA"/>
</dbReference>
<name>A0A2R5LAZ9_9ACAR</name>
<dbReference type="PROSITE" id="PS50202">
    <property type="entry name" value="MSP"/>
    <property type="match status" value="1"/>
</dbReference>
<accession>A0A2R5LAZ9</accession>
<evidence type="ECO:0000256" key="8">
    <source>
        <dbReference type="SAM" id="Phobius"/>
    </source>
</evidence>
<dbReference type="PIRSF" id="PIRSF019693">
    <property type="entry name" value="VAMP-associated"/>
    <property type="match status" value="1"/>
</dbReference>
<comment type="similarity">
    <text evidence="2">Belongs to the VAMP-associated protein (VAP) (TC 9.B.17) family.</text>
</comment>
<evidence type="ECO:0000256" key="3">
    <source>
        <dbReference type="ARBA" id="ARBA00022692"/>
    </source>
</evidence>
<dbReference type="GO" id="GO:0033149">
    <property type="term" value="F:FFAT motif binding"/>
    <property type="evidence" value="ECO:0007669"/>
    <property type="project" value="TreeGrafter"/>
</dbReference>
<evidence type="ECO:0000256" key="4">
    <source>
        <dbReference type="ARBA" id="ARBA00022989"/>
    </source>
</evidence>
<dbReference type="GO" id="GO:0005886">
    <property type="term" value="C:plasma membrane"/>
    <property type="evidence" value="ECO:0007669"/>
    <property type="project" value="TreeGrafter"/>
</dbReference>
<dbReference type="FunFam" id="2.60.40.10:FF:000334">
    <property type="entry name" value="vesicle-associated membrane protein-associated protein A isoform X1"/>
    <property type="match status" value="1"/>
</dbReference>
<sequence length="263" mass="29459">MSRQVLQLEPESELHFQGPFNDVVTSHLKLSNPTDRRICFKVKTTAPKRYCVRPNSGILEPRQSIQVAVMLQPFEYDPTEKNKHKFMVQTMFAPDGDVNQETVWRDVNPENLMDSKLRCVFEMPTDNAPQNNLDVSTSHGDDKMTVPKTVTEPAPKSPKQAGTQETELKKLSEENKRLRDEVSHLRLENSNLKEEGLRQRMMRSTAPAEEYVSAQSAAEVAGARTQQPTKKAPAAVGGTSPLVLTVFAVAMLIVGVLVGKWLF</sequence>
<dbReference type="GO" id="GO:0005789">
    <property type="term" value="C:endoplasmic reticulum membrane"/>
    <property type="evidence" value="ECO:0007669"/>
    <property type="project" value="InterPro"/>
</dbReference>
<dbReference type="GeneID" id="135377873"/>
<dbReference type="SUPFAM" id="SSF49354">
    <property type="entry name" value="PapD-like"/>
    <property type="match status" value="1"/>
</dbReference>
<comment type="subcellular location">
    <subcellularLocation>
        <location evidence="1">Membrane</location>
        <topology evidence="1">Single-pass type IV membrane protein</topology>
    </subcellularLocation>
</comment>
<dbReference type="InterPro" id="IPR000535">
    <property type="entry name" value="MSP_dom"/>
</dbReference>
<reference evidence="10" key="1">
    <citation type="submission" date="2018-03" db="EMBL/GenBank/DDBJ databases">
        <title>The relapsing fever spirochete Borrelia turicatae persists in the highly oxidative environment of its soft-bodied tick vector.</title>
        <authorList>
            <person name="Bourret T.J."/>
            <person name="Boyle W.K."/>
            <person name="Valenzuela J.G."/>
            <person name="Oliveira F."/>
            <person name="Lopez J.E."/>
        </authorList>
    </citation>
    <scope>NUCLEOTIDE SEQUENCE</scope>
    <source>
        <strain evidence="10">Kansas strain/isolate</strain>
        <tissue evidence="10">Salivary glands</tissue>
    </source>
</reference>
<dbReference type="Pfam" id="PF00635">
    <property type="entry name" value="Motile_Sperm"/>
    <property type="match status" value="1"/>
</dbReference>
<evidence type="ECO:0000256" key="5">
    <source>
        <dbReference type="ARBA" id="ARBA00023054"/>
    </source>
</evidence>
<dbReference type="AlphaFoldDB" id="A0A2R5LAZ9"/>
<feature type="transmembrane region" description="Helical" evidence="8">
    <location>
        <begin position="242"/>
        <end position="262"/>
    </location>
</feature>
<dbReference type="KEGG" id="oti:135377873"/>
<feature type="region of interest" description="Disordered" evidence="7">
    <location>
        <begin position="128"/>
        <end position="167"/>
    </location>
</feature>
<keyword evidence="3 8" id="KW-0812">Transmembrane</keyword>
<dbReference type="InterPro" id="IPR016763">
    <property type="entry name" value="VAP"/>
</dbReference>
<keyword evidence="6 8" id="KW-0472">Membrane</keyword>
<evidence type="ECO:0000256" key="1">
    <source>
        <dbReference type="ARBA" id="ARBA00004211"/>
    </source>
</evidence>
<dbReference type="RefSeq" id="XP_064466663.1">
    <property type="nucleotide sequence ID" value="XM_064610593.1"/>
</dbReference>
<evidence type="ECO:0000256" key="7">
    <source>
        <dbReference type="SAM" id="MobiDB-lite"/>
    </source>
</evidence>
<evidence type="ECO:0000256" key="6">
    <source>
        <dbReference type="ARBA" id="ARBA00023136"/>
    </source>
</evidence>
<evidence type="ECO:0000313" key="10">
    <source>
        <dbReference type="EMBL" id="MBY06638.1"/>
    </source>
</evidence>
<feature type="compositionally biased region" description="Polar residues" evidence="7">
    <location>
        <begin position="128"/>
        <end position="138"/>
    </location>
</feature>
<dbReference type="InterPro" id="IPR008962">
    <property type="entry name" value="PapD-like_sf"/>
</dbReference>
<dbReference type="GO" id="GO:0090158">
    <property type="term" value="P:endoplasmic reticulum membrane organization"/>
    <property type="evidence" value="ECO:0007669"/>
    <property type="project" value="TreeGrafter"/>
</dbReference>
<dbReference type="Gene3D" id="2.60.40.10">
    <property type="entry name" value="Immunoglobulins"/>
    <property type="match status" value="1"/>
</dbReference>
<keyword evidence="4 8" id="KW-1133">Transmembrane helix</keyword>
<protein>
    <submittedName>
        <fullName evidence="10">Putative vesicle-associated membrane protein/synaptobrevin-binding protein</fullName>
    </submittedName>
</protein>
<dbReference type="InterPro" id="IPR013783">
    <property type="entry name" value="Ig-like_fold"/>
</dbReference>
<evidence type="ECO:0000259" key="9">
    <source>
        <dbReference type="PROSITE" id="PS50202"/>
    </source>
</evidence>
<proteinExistence type="inferred from homology"/>